<protein>
    <submittedName>
        <fullName evidence="1">Pyruvate dehydrogenase (Acetyl-transferring), homodimeric type</fullName>
    </submittedName>
</protein>
<comment type="caution">
    <text evidence="1">The sequence shown here is derived from an EMBL/GenBank/DDBJ whole genome shotgun (WGS) entry which is preliminary data.</text>
</comment>
<dbReference type="InterPro" id="IPR051157">
    <property type="entry name" value="PDH/Transketolase"/>
</dbReference>
<proteinExistence type="predicted"/>
<evidence type="ECO:0000313" key="2">
    <source>
        <dbReference type="Proteomes" id="UP000235598"/>
    </source>
</evidence>
<accession>A0A2N6VIB4</accession>
<dbReference type="GO" id="GO:0000287">
    <property type="term" value="F:magnesium ion binding"/>
    <property type="evidence" value="ECO:0007669"/>
    <property type="project" value="UniProtKB-ARBA"/>
</dbReference>
<dbReference type="InterPro" id="IPR029061">
    <property type="entry name" value="THDP-binding"/>
</dbReference>
<name>A0A2N6VIB4_9MICO</name>
<gene>
    <name evidence="1" type="ORF">CJ199_15690</name>
</gene>
<dbReference type="Proteomes" id="UP000235598">
    <property type="component" value="Unassembled WGS sequence"/>
</dbReference>
<dbReference type="PANTHER" id="PTHR43825">
    <property type="entry name" value="PYRUVATE DEHYDROGENASE E1 COMPONENT"/>
    <property type="match status" value="1"/>
</dbReference>
<dbReference type="SUPFAM" id="SSF52518">
    <property type="entry name" value="Thiamin diphosphate-binding fold (THDP-binding)"/>
    <property type="match status" value="1"/>
</dbReference>
<dbReference type="PANTHER" id="PTHR43825:SF3">
    <property type="entry name" value="PYRUVATE DEHYDROGENASE E1 COMPONENT"/>
    <property type="match status" value="1"/>
</dbReference>
<reference evidence="1 2" key="1">
    <citation type="submission" date="2017-09" db="EMBL/GenBank/DDBJ databases">
        <title>Bacterial strain isolated from the female urinary microbiota.</title>
        <authorList>
            <person name="Thomas-White K."/>
            <person name="Kumar N."/>
            <person name="Forster S."/>
            <person name="Putonti C."/>
            <person name="Lawley T."/>
            <person name="Wolfe A.J."/>
        </authorList>
    </citation>
    <scope>NUCLEOTIDE SEQUENCE [LARGE SCALE GENOMIC DNA]</scope>
    <source>
        <strain evidence="1 2">UMB1301</strain>
    </source>
</reference>
<feature type="non-terminal residue" evidence="1">
    <location>
        <position position="1"/>
    </location>
</feature>
<sequence>TIGAEDEPWFPGDEEVERRYRRWIRWNAAVQVQRAQREGIGVGGHISTYASAATLYEVGLNHFFRGKDHPGGGDHIFYQGHASPGMYARAFLEGRLNAEQMDGFRQQSSH</sequence>
<dbReference type="Gene3D" id="3.40.50.970">
    <property type="match status" value="1"/>
</dbReference>
<feature type="non-terminal residue" evidence="1">
    <location>
        <position position="110"/>
    </location>
</feature>
<keyword evidence="1" id="KW-0670">Pyruvate</keyword>
<evidence type="ECO:0000313" key="1">
    <source>
        <dbReference type="EMBL" id="PMC98925.1"/>
    </source>
</evidence>
<dbReference type="EMBL" id="PNHK01000684">
    <property type="protein sequence ID" value="PMC98925.1"/>
    <property type="molecule type" value="Genomic_DNA"/>
</dbReference>
<organism evidence="1 2">
    <name type="scientific">Brevibacterium paucivorans</name>
    <dbReference type="NCBI Taxonomy" id="170994"/>
    <lineage>
        <taxon>Bacteria</taxon>
        <taxon>Bacillati</taxon>
        <taxon>Actinomycetota</taxon>
        <taxon>Actinomycetes</taxon>
        <taxon>Micrococcales</taxon>
        <taxon>Brevibacteriaceae</taxon>
        <taxon>Brevibacterium</taxon>
    </lineage>
</organism>
<dbReference type="AlphaFoldDB" id="A0A2N6VIB4"/>